<evidence type="ECO:0000256" key="2">
    <source>
        <dbReference type="ARBA" id="ARBA00022771"/>
    </source>
</evidence>
<dbReference type="EMBL" id="GIBP01006234">
    <property type="protein sequence ID" value="NDV35203.1"/>
    <property type="molecule type" value="Transcribed_RNA"/>
</dbReference>
<dbReference type="PROSITE" id="PS51823">
    <property type="entry name" value="CLU"/>
    <property type="match status" value="1"/>
</dbReference>
<keyword evidence="3" id="KW-0862">Zinc</keyword>
<dbReference type="AlphaFoldDB" id="A0A6B2LDS7"/>
<feature type="domain" description="FYVE-type" evidence="5">
    <location>
        <begin position="1"/>
        <end position="56"/>
    </location>
</feature>
<dbReference type="GO" id="GO:0008270">
    <property type="term" value="F:zinc ion binding"/>
    <property type="evidence" value="ECO:0007669"/>
    <property type="project" value="UniProtKB-KW"/>
</dbReference>
<dbReference type="PANTHER" id="PTHR39490">
    <property type="entry name" value="ARRESTIN DOMAIN-CONTAINING PROTEIN D"/>
    <property type="match status" value="1"/>
</dbReference>
<name>A0A6B2LDS7_9EUKA</name>
<reference evidence="7" key="1">
    <citation type="journal article" date="2020" name="J. Eukaryot. Microbiol.">
        <title>De novo Sequencing, Assembly and Annotation of the Transcriptome for the Free-Living Testate Amoeba Arcella intermedia.</title>
        <authorList>
            <person name="Ribeiro G.M."/>
            <person name="Porfirio-Sousa A.L."/>
            <person name="Maurer-Alcala X.X."/>
            <person name="Katz L.A."/>
            <person name="Lahr D.J.G."/>
        </authorList>
    </citation>
    <scope>NUCLEOTIDE SEQUENCE</scope>
</reference>
<accession>A0A6B2LDS7</accession>
<keyword evidence="2 4" id="KW-0863">Zinc-finger</keyword>
<evidence type="ECO:0000256" key="3">
    <source>
        <dbReference type="ARBA" id="ARBA00022833"/>
    </source>
</evidence>
<evidence type="ECO:0000256" key="4">
    <source>
        <dbReference type="PROSITE-ProRule" id="PRU00091"/>
    </source>
</evidence>
<feature type="domain" description="Clu" evidence="6">
    <location>
        <begin position="55"/>
        <end position="259"/>
    </location>
</feature>
<dbReference type="InterPro" id="IPR000306">
    <property type="entry name" value="Znf_FYVE"/>
</dbReference>
<dbReference type="InterPro" id="IPR011011">
    <property type="entry name" value="Znf_FYVE_PHD"/>
</dbReference>
<dbReference type="InterPro" id="IPR052113">
    <property type="entry name" value="FYVE-type_Zinc_Finger"/>
</dbReference>
<evidence type="ECO:0008006" key="8">
    <source>
        <dbReference type="Google" id="ProtNLM"/>
    </source>
</evidence>
<dbReference type="InterPro" id="IPR025697">
    <property type="entry name" value="CLU_dom"/>
</dbReference>
<dbReference type="Pfam" id="PF01363">
    <property type="entry name" value="FYVE"/>
    <property type="match status" value="1"/>
</dbReference>
<evidence type="ECO:0000259" key="5">
    <source>
        <dbReference type="PROSITE" id="PS50178"/>
    </source>
</evidence>
<evidence type="ECO:0000256" key="1">
    <source>
        <dbReference type="ARBA" id="ARBA00022723"/>
    </source>
</evidence>
<evidence type="ECO:0000313" key="7">
    <source>
        <dbReference type="EMBL" id="NDV35203.1"/>
    </source>
</evidence>
<dbReference type="PROSITE" id="PS50178">
    <property type="entry name" value="ZF_FYVE"/>
    <property type="match status" value="1"/>
</dbReference>
<organism evidence="7">
    <name type="scientific">Arcella intermedia</name>
    <dbReference type="NCBI Taxonomy" id="1963864"/>
    <lineage>
        <taxon>Eukaryota</taxon>
        <taxon>Amoebozoa</taxon>
        <taxon>Tubulinea</taxon>
        <taxon>Elardia</taxon>
        <taxon>Arcellinida</taxon>
        <taxon>Sphaerothecina</taxon>
        <taxon>Arcellidae</taxon>
        <taxon>Arcella</taxon>
    </lineage>
</organism>
<keyword evidence="1" id="KW-0479">Metal-binding</keyword>
<evidence type="ECO:0000259" key="6">
    <source>
        <dbReference type="PROSITE" id="PS51823"/>
    </source>
</evidence>
<protein>
    <recommendedName>
        <fullName evidence="8">FYVE-type domain-containing protein</fullName>
    </recommendedName>
</protein>
<sequence>MSCHACSVKFGILTRKHHCRLCGNIFCDDCTKERVLVKQFGTTPQRSCAPCFNKHTRRPSGRPSGPASDTLKEINRNWNNEFQGLWERLMVHCSSLLEAKPEEVGALVEKAKVYVEKLGDVQLQFHEECVGVCKVIVKEFGSSTKTILPESSSSSSGISYVHKGIVYKVALDHSNIYGGDEWPMKIALHERKSSYPEYWSTIVEGSPKDRREHHKRIILPPKSNHPSHFLPLTSLVNSRLSWFVKLITSTLEVYHWLAE</sequence>
<dbReference type="InterPro" id="IPR017455">
    <property type="entry name" value="Znf_FYVE-rel"/>
</dbReference>
<dbReference type="InterPro" id="IPR013083">
    <property type="entry name" value="Znf_RING/FYVE/PHD"/>
</dbReference>
<proteinExistence type="predicted"/>
<dbReference type="PANTHER" id="PTHR39490:SF8">
    <property type="entry name" value="ZINC FINGER FYVE DOMAIN-CONTAINING PROTEIN 21"/>
    <property type="match status" value="1"/>
</dbReference>
<dbReference type="SMART" id="SM00064">
    <property type="entry name" value="FYVE"/>
    <property type="match status" value="1"/>
</dbReference>
<dbReference type="SUPFAM" id="SSF57903">
    <property type="entry name" value="FYVE/PHD zinc finger"/>
    <property type="match status" value="1"/>
</dbReference>
<dbReference type="Gene3D" id="3.30.40.10">
    <property type="entry name" value="Zinc/RING finger domain, C3HC4 (zinc finger)"/>
    <property type="match status" value="1"/>
</dbReference>